<reference evidence="2" key="1">
    <citation type="journal article" date="2023" name="Proc. Natl. Acad. Sci. U.S.A.">
        <title>Genomic and structural basis for evolution of tropane alkaloid biosynthesis.</title>
        <authorList>
            <person name="Wanga Y.-J."/>
            <person name="Taina T."/>
            <person name="Yua J.-Y."/>
            <person name="Lia J."/>
            <person name="Xua B."/>
            <person name="Chenc J."/>
            <person name="D'Auriad J.C."/>
            <person name="Huanga J.-P."/>
            <person name="Huanga S.-X."/>
        </authorList>
    </citation>
    <scope>NUCLEOTIDE SEQUENCE [LARGE SCALE GENOMIC DNA]</scope>
    <source>
        <strain evidence="2">cv. KIB-2019</strain>
    </source>
</reference>
<keyword evidence="2" id="KW-1185">Reference proteome</keyword>
<sequence length="72" mass="8143">MGSLTICGNEDVKRLRSIGGSRNLAKGLLDEVLEDHVKPRQFYIATHTSVSRGRFTWRTNGMSYATWIEDEA</sequence>
<dbReference type="Proteomes" id="UP001152561">
    <property type="component" value="Unassembled WGS sequence"/>
</dbReference>
<accession>A0A9Q1M0E3</accession>
<dbReference type="EMBL" id="JAJAGQ010000013">
    <property type="protein sequence ID" value="KAJ8546517.1"/>
    <property type="molecule type" value="Genomic_DNA"/>
</dbReference>
<organism evidence="1 2">
    <name type="scientific">Anisodus acutangulus</name>
    <dbReference type="NCBI Taxonomy" id="402998"/>
    <lineage>
        <taxon>Eukaryota</taxon>
        <taxon>Viridiplantae</taxon>
        <taxon>Streptophyta</taxon>
        <taxon>Embryophyta</taxon>
        <taxon>Tracheophyta</taxon>
        <taxon>Spermatophyta</taxon>
        <taxon>Magnoliopsida</taxon>
        <taxon>eudicotyledons</taxon>
        <taxon>Gunneridae</taxon>
        <taxon>Pentapetalae</taxon>
        <taxon>asterids</taxon>
        <taxon>lamiids</taxon>
        <taxon>Solanales</taxon>
        <taxon>Solanaceae</taxon>
        <taxon>Solanoideae</taxon>
        <taxon>Hyoscyameae</taxon>
        <taxon>Anisodus</taxon>
    </lineage>
</organism>
<proteinExistence type="predicted"/>
<evidence type="ECO:0000313" key="2">
    <source>
        <dbReference type="Proteomes" id="UP001152561"/>
    </source>
</evidence>
<protein>
    <submittedName>
        <fullName evidence="1">Uncharacterized protein</fullName>
    </submittedName>
</protein>
<gene>
    <name evidence="1" type="ORF">K7X08_032394</name>
</gene>
<evidence type="ECO:0000313" key="1">
    <source>
        <dbReference type="EMBL" id="KAJ8546517.1"/>
    </source>
</evidence>
<dbReference type="AlphaFoldDB" id="A0A9Q1M0E3"/>
<comment type="caution">
    <text evidence="1">The sequence shown here is derived from an EMBL/GenBank/DDBJ whole genome shotgun (WGS) entry which is preliminary data.</text>
</comment>
<name>A0A9Q1M0E3_9SOLA</name>